<feature type="domain" description="Co-chaperone DjlA N-terminal" evidence="1">
    <location>
        <begin position="7"/>
        <end position="56"/>
    </location>
</feature>
<evidence type="ECO:0000313" key="2">
    <source>
        <dbReference type="EMBL" id="CAA9302797.1"/>
    </source>
</evidence>
<protein>
    <recommendedName>
        <fullName evidence="1">Co-chaperone DjlA N-terminal domain-containing protein</fullName>
    </recommendedName>
</protein>
<dbReference type="InterPro" id="IPR007791">
    <property type="entry name" value="DjlA_N"/>
</dbReference>
<proteinExistence type="predicted"/>
<sequence>MQEPQRIENLLDTPEKKLAFFQNLILIAAADGRLDSNESQFILNIGNRLGLAPDEVMHLADRLPQLSFVIPGEGLQKTLELQTLVMMMLEDGRVHDREYALCLQYTDRIGYSKAFLDEMIGQFKDSARNAG</sequence>
<name>A0A6J4KG12_9SPHI</name>
<reference evidence="2" key="1">
    <citation type="submission" date="2020-02" db="EMBL/GenBank/DDBJ databases">
        <authorList>
            <person name="Meier V. D."/>
        </authorList>
    </citation>
    <scope>NUCLEOTIDE SEQUENCE</scope>
    <source>
        <strain evidence="2">AVDCRST_MAG56</strain>
    </source>
</reference>
<dbReference type="Gene3D" id="1.10.3680.10">
    <property type="entry name" value="TerB-like"/>
    <property type="match status" value="1"/>
</dbReference>
<accession>A0A6J4KG12</accession>
<dbReference type="Pfam" id="PF05099">
    <property type="entry name" value="TerB"/>
    <property type="match status" value="1"/>
</dbReference>
<gene>
    <name evidence="2" type="ORF">AVDCRST_MAG56-5641</name>
</gene>
<organism evidence="2">
    <name type="scientific">uncultured Cytophagales bacterium</name>
    <dbReference type="NCBI Taxonomy" id="158755"/>
    <lineage>
        <taxon>Bacteria</taxon>
        <taxon>Pseudomonadati</taxon>
        <taxon>Bacteroidota</taxon>
        <taxon>Sphingobacteriia</taxon>
        <taxon>Sphingobacteriales</taxon>
        <taxon>environmental samples</taxon>
    </lineage>
</organism>
<dbReference type="AlphaFoldDB" id="A0A6J4KG12"/>
<dbReference type="InterPro" id="IPR029024">
    <property type="entry name" value="TerB-like"/>
</dbReference>
<dbReference type="CDD" id="cd07177">
    <property type="entry name" value="terB_like"/>
    <property type="match status" value="1"/>
</dbReference>
<dbReference type="EMBL" id="CADCTQ010000462">
    <property type="protein sequence ID" value="CAA9302797.1"/>
    <property type="molecule type" value="Genomic_DNA"/>
</dbReference>
<dbReference type="SUPFAM" id="SSF158682">
    <property type="entry name" value="TerB-like"/>
    <property type="match status" value="1"/>
</dbReference>
<evidence type="ECO:0000259" key="1">
    <source>
        <dbReference type="Pfam" id="PF05099"/>
    </source>
</evidence>